<dbReference type="Gene3D" id="3.40.50.720">
    <property type="entry name" value="NAD(P)-binding Rossmann-like Domain"/>
    <property type="match status" value="1"/>
</dbReference>
<sequence>MADVSKINELFRSKLVVLNVGPKSFATALEKQGYDTVQVNWKPVAGGDPVMQKLLRIMGY</sequence>
<dbReference type="Proteomes" id="UP000823912">
    <property type="component" value="Unassembled WGS sequence"/>
</dbReference>
<gene>
    <name evidence="1" type="ORF">IAA55_00140</name>
</gene>
<evidence type="ECO:0000313" key="1">
    <source>
        <dbReference type="EMBL" id="HIR69674.1"/>
    </source>
</evidence>
<protein>
    <submittedName>
        <fullName evidence="1">FdrA domain protein</fullName>
    </submittedName>
</protein>
<dbReference type="AlphaFoldDB" id="A0A9D1E7T8"/>
<comment type="caution">
    <text evidence="1">The sequence shown here is derived from an EMBL/GenBank/DDBJ whole genome shotgun (WGS) entry which is preliminary data.</text>
</comment>
<accession>A0A9D1E7T8</accession>
<reference evidence="1" key="1">
    <citation type="submission" date="2020-10" db="EMBL/GenBank/DDBJ databases">
        <authorList>
            <person name="Gilroy R."/>
        </authorList>
    </citation>
    <scope>NUCLEOTIDE SEQUENCE</scope>
    <source>
        <strain evidence="1">ChiSjej5B23-6657</strain>
    </source>
</reference>
<proteinExistence type="predicted"/>
<organism evidence="1 2">
    <name type="scientific">Candidatus Pullilachnospira gallistercoris</name>
    <dbReference type="NCBI Taxonomy" id="2840911"/>
    <lineage>
        <taxon>Bacteria</taxon>
        <taxon>Bacillati</taxon>
        <taxon>Bacillota</taxon>
        <taxon>Clostridia</taxon>
        <taxon>Lachnospirales</taxon>
        <taxon>Lachnospiraceae</taxon>
        <taxon>Lachnospiraceae incertae sedis</taxon>
        <taxon>Candidatus Pullilachnospira</taxon>
    </lineage>
</organism>
<evidence type="ECO:0000313" key="2">
    <source>
        <dbReference type="Proteomes" id="UP000823912"/>
    </source>
</evidence>
<dbReference type="EMBL" id="DVHM01000004">
    <property type="protein sequence ID" value="HIR69674.1"/>
    <property type="molecule type" value="Genomic_DNA"/>
</dbReference>
<reference evidence="1" key="2">
    <citation type="journal article" date="2021" name="PeerJ">
        <title>Extensive microbial diversity within the chicken gut microbiome revealed by metagenomics and culture.</title>
        <authorList>
            <person name="Gilroy R."/>
            <person name="Ravi A."/>
            <person name="Getino M."/>
            <person name="Pursley I."/>
            <person name="Horton D.L."/>
            <person name="Alikhan N.F."/>
            <person name="Baker D."/>
            <person name="Gharbi K."/>
            <person name="Hall N."/>
            <person name="Watson M."/>
            <person name="Adriaenssens E.M."/>
            <person name="Foster-Nyarko E."/>
            <person name="Jarju S."/>
            <person name="Secka A."/>
            <person name="Antonio M."/>
            <person name="Oren A."/>
            <person name="Chaudhuri R.R."/>
            <person name="La Ragione R."/>
            <person name="Hildebrand F."/>
            <person name="Pallen M.J."/>
        </authorList>
    </citation>
    <scope>NUCLEOTIDE SEQUENCE</scope>
    <source>
        <strain evidence="1">ChiSjej5B23-6657</strain>
    </source>
</reference>
<name>A0A9D1E7T8_9FIRM</name>